<dbReference type="RefSeq" id="WP_015655226.1">
    <property type="nucleotide sequence ID" value="NC_020504.1"/>
</dbReference>
<gene>
    <name evidence="1" type="ORF">BN159_0445</name>
</gene>
<evidence type="ECO:0000313" key="2">
    <source>
        <dbReference type="Proteomes" id="UP000008043"/>
    </source>
</evidence>
<sequence>MRPEEFGAVSGDDTFDSGPALNKFFTHCATHRVDDADISGDWYTKRPIVIGGAEGPAKTKAYRCGWCRITAFGGFTGPVVTIKNSTNTNFTGHLEVRGGRKLGGPPLSDGSRWQDRANSEAIVIGEGCSSPRFDMVSCQHAIRDGFRHAAPAANGVVSILKCHDCGVSGHDASHKVTSMITAAVNLDEATQKNSANQRAELTFDQVPGALNAEDFALIGGNIHAVMAVDSTAKKVKVYPWVTNNPPLAGQTVEWIIGGGLVEVTSGWRFDQVYCVRVAVALKTMATYPGSYGVCSMLSGYANAVIGRPPNLPCLGGNIDVLYTEEGIPIQVLVTTSADSGSFEFNISSTGPSLDLNTWHRLIWNEGKGQALFRLPITANISGHIYGPGGHGGNVFNEVGLMPVPSVVLTGEYDNKTVSLQATPGAADKFGLQSMMIHAFSPKTQPPGRAPTGTWKFQPDPGFTVNNRPLGQSVEFSGFTKPGLFVCILDRSSRNWVVYNANQ</sequence>
<dbReference type="STRING" id="1214101.BN159_0445"/>
<keyword evidence="2" id="KW-1185">Reference proteome</keyword>
<dbReference type="EMBL" id="HE971709">
    <property type="protein sequence ID" value="CCK24824.1"/>
    <property type="molecule type" value="Genomic_DNA"/>
</dbReference>
<evidence type="ECO:0000313" key="1">
    <source>
        <dbReference type="EMBL" id="CCK24824.1"/>
    </source>
</evidence>
<protein>
    <submittedName>
        <fullName evidence="1">Uncharacterized protein</fullName>
    </submittedName>
</protein>
<dbReference type="KEGG" id="sdv:BN159_0445"/>
<dbReference type="Proteomes" id="UP000008043">
    <property type="component" value="Chromosome"/>
</dbReference>
<name>K4QWU1_STRDJ</name>
<dbReference type="PATRIC" id="fig|1214101.3.peg.448"/>
<reference evidence="1 2" key="1">
    <citation type="journal article" date="2012" name="J. Bacteriol.">
        <title>Genome sequence of the bacterium Streptomyces davawensis JCM 4913 and heterologous production of the unique antibiotic roseoflavin.</title>
        <authorList>
            <person name="Jankowitsch F."/>
            <person name="Schwarz J."/>
            <person name="Ruckert C."/>
            <person name="Gust B."/>
            <person name="Szczepanowski R."/>
            <person name="Blom J."/>
            <person name="Pelzer S."/>
            <person name="Kalinowski J."/>
            <person name="Mack M."/>
        </authorList>
    </citation>
    <scope>NUCLEOTIDE SEQUENCE [LARGE SCALE GENOMIC DNA]</scope>
    <source>
        <strain evidence="2">DSM 101723 / JCM 4913 / KCC S-0913 / 768</strain>
    </source>
</reference>
<dbReference type="HOGENOM" id="CLU_542801_0_0_11"/>
<dbReference type="AlphaFoldDB" id="K4QWU1"/>
<proteinExistence type="predicted"/>
<organism evidence="1 2">
    <name type="scientific">Streptomyces davaonensis (strain DSM 101723 / JCM 4913 / KCC S-0913 / 768)</name>
    <dbReference type="NCBI Taxonomy" id="1214101"/>
    <lineage>
        <taxon>Bacteria</taxon>
        <taxon>Bacillati</taxon>
        <taxon>Actinomycetota</taxon>
        <taxon>Actinomycetes</taxon>
        <taxon>Kitasatosporales</taxon>
        <taxon>Streptomycetaceae</taxon>
        <taxon>Streptomyces</taxon>
    </lineage>
</organism>
<accession>K4QWU1</accession>